<dbReference type="Proteomes" id="UP000181992">
    <property type="component" value="Unassembled WGS sequence"/>
</dbReference>
<dbReference type="Pfam" id="PF04205">
    <property type="entry name" value="FMN_bind"/>
    <property type="match status" value="1"/>
</dbReference>
<dbReference type="STRING" id="1805281.AUJ77_02600"/>
<feature type="transmembrane region" description="Helical" evidence="2">
    <location>
        <begin position="12"/>
        <end position="29"/>
    </location>
</feature>
<name>A0A1J4V5X0_9BACT</name>
<organism evidence="4 5">
    <name type="scientific">Candidatus Nomurabacteria bacterium CG1_02_43_90</name>
    <dbReference type="NCBI Taxonomy" id="1805281"/>
    <lineage>
        <taxon>Bacteria</taxon>
        <taxon>Candidatus Nomuraibacteriota</taxon>
    </lineage>
</organism>
<dbReference type="GO" id="GO:0010181">
    <property type="term" value="F:FMN binding"/>
    <property type="evidence" value="ECO:0007669"/>
    <property type="project" value="InterPro"/>
</dbReference>
<evidence type="ECO:0000256" key="2">
    <source>
        <dbReference type="SAM" id="Phobius"/>
    </source>
</evidence>
<comment type="caution">
    <text evidence="4">The sequence shown here is derived from an EMBL/GenBank/DDBJ whole genome shotgun (WGS) entry which is preliminary data.</text>
</comment>
<evidence type="ECO:0000313" key="5">
    <source>
        <dbReference type="Proteomes" id="UP000181992"/>
    </source>
</evidence>
<feature type="domain" description="FMN-binding" evidence="3">
    <location>
        <begin position="67"/>
        <end position="139"/>
    </location>
</feature>
<dbReference type="EMBL" id="MNVN01000015">
    <property type="protein sequence ID" value="OIO30673.1"/>
    <property type="molecule type" value="Genomic_DNA"/>
</dbReference>
<evidence type="ECO:0000259" key="3">
    <source>
        <dbReference type="SMART" id="SM00900"/>
    </source>
</evidence>
<dbReference type="GO" id="GO:0016020">
    <property type="term" value="C:membrane"/>
    <property type="evidence" value="ECO:0007669"/>
    <property type="project" value="InterPro"/>
</dbReference>
<feature type="compositionally biased region" description="Polar residues" evidence="1">
    <location>
        <begin position="140"/>
        <end position="149"/>
    </location>
</feature>
<protein>
    <recommendedName>
        <fullName evidence="3">FMN-binding domain-containing protein</fullName>
    </recommendedName>
</protein>
<proteinExistence type="predicted"/>
<gene>
    <name evidence="4" type="ORF">AUJ77_02600</name>
</gene>
<keyword evidence="2" id="KW-0472">Membrane</keyword>
<dbReference type="InterPro" id="IPR007329">
    <property type="entry name" value="FMN-bd"/>
</dbReference>
<dbReference type="AlphaFoldDB" id="A0A1J4V5X0"/>
<reference evidence="4 5" key="1">
    <citation type="journal article" date="2016" name="Environ. Microbiol.">
        <title>Genomic resolution of a cold subsurface aquifer community provides metabolic insights for novel microbes adapted to high CO concentrations.</title>
        <authorList>
            <person name="Probst A.J."/>
            <person name="Castelle C.J."/>
            <person name="Singh A."/>
            <person name="Brown C.T."/>
            <person name="Anantharaman K."/>
            <person name="Sharon I."/>
            <person name="Hug L.A."/>
            <person name="Burstein D."/>
            <person name="Emerson J.B."/>
            <person name="Thomas B.C."/>
            <person name="Banfield J.F."/>
        </authorList>
    </citation>
    <scope>NUCLEOTIDE SEQUENCE [LARGE SCALE GENOMIC DNA]</scope>
    <source>
        <strain evidence="4">CG1_02_43_90</strain>
    </source>
</reference>
<dbReference type="Gene3D" id="3.90.1010.20">
    <property type="match status" value="1"/>
</dbReference>
<keyword evidence="2" id="KW-0812">Transmembrane</keyword>
<accession>A0A1J4V5X0</accession>
<feature type="compositionally biased region" description="Low complexity" evidence="1">
    <location>
        <begin position="150"/>
        <end position="164"/>
    </location>
</feature>
<dbReference type="SMART" id="SM00900">
    <property type="entry name" value="FMN_bind"/>
    <property type="match status" value="1"/>
</dbReference>
<evidence type="ECO:0000256" key="1">
    <source>
        <dbReference type="SAM" id="MobiDB-lite"/>
    </source>
</evidence>
<sequence>MSLFTKNLEKFLIFFFTGVSVVLIVMGVARAKKPTSLAAAPAPTPTPAPQTSTLGATTITGSAYQTPWGSASASITVKGGQVVAVSMPSVPNSPPSIYAEPYLIDQALKAGSANIQGVSGATYTSIAFKSSLQSALAQATTQGQSVSPSTNTAVVTPTAKPTVPQRYRDDDDDD</sequence>
<keyword evidence="2" id="KW-1133">Transmembrane helix</keyword>
<evidence type="ECO:0000313" key="4">
    <source>
        <dbReference type="EMBL" id="OIO30673.1"/>
    </source>
</evidence>
<feature type="region of interest" description="Disordered" evidence="1">
    <location>
        <begin position="140"/>
        <end position="174"/>
    </location>
</feature>